<dbReference type="SUPFAM" id="SSF50692">
    <property type="entry name" value="ADC-like"/>
    <property type="match status" value="1"/>
</dbReference>
<keyword evidence="4" id="KW-0479">Metal-binding</keyword>
<dbReference type="RefSeq" id="WP_367637925.1">
    <property type="nucleotide sequence ID" value="NZ_JBFNQN010000006.1"/>
</dbReference>
<comment type="similarity">
    <text evidence="2">Belongs to the prokaryotic molybdopterin-containing oxidoreductase family.</text>
</comment>
<evidence type="ECO:0000313" key="9">
    <source>
        <dbReference type="EMBL" id="MEW9265023.1"/>
    </source>
</evidence>
<sequence length="751" mass="81237">MSIPHSSHWGAFSAVPTDGGVQVLPHPDDPEPSALLANVAVAATPTARVLRPHVRRGWWEDGPGPDERRGHDEFLPVEWDELLDRVAGEYRRVLDEHGPRGVYAGSYGWASAGRFHHAQSQLHRFSHVLGGAVRSSWTYSHGVGEVLMPRVVGNQEPLISPTSWSSVEEHTDLVIAFGGLPAKNSEVASGGISRHEVAGRLRGARRRGAEFVLVSPLRDDLAAELGAQWLDVVPGTDAALLLAMCHVLRAEGLHDTEFLRRCTAGSEEFLATLDPFTPEWAQEITGIPAQTVRDLARRAVRGRTMVTVSWSVARTRFGEQPLWAAVAFAAMVGQIGLPGGGFGHGYASTGGVGKRAGSYPLPTFPQFADPLRVRIPVARIADALLHPGGEYDVDGRRETYPHLRLVHWAGGNPFHHHQDLTRLQRAFRAAETVVVHEPFWTATARHADVVFASTTTLERNDIGAARYDDRLIAMGRVHEPLGQARDDYDVLAELSQRLGTGERFTEGRTGGEWVEHLWEEWRTGPAARSGIDAPSYAEFVAAGEFVLPPEPAEKVMFASFRADPETFPLRTPSGRVELHSETVAGFGYDDCPGHPVWLEPEEVPDAEFPLHLVANNPATRLHSQLDHGATSQAGKVAGREPVRMHPDDAAARGLGAGQVVVLRSRRGSCLGGLVLSDAVRRGVVQMSTGAWFDPVAGAAAGVTCGHGNVNVLTRDVGSSRLAQACTGQHATVEVSAFDGVPPRVTVFDQPS</sequence>
<keyword evidence="5" id="KW-0560">Oxidoreductase</keyword>
<evidence type="ECO:0000313" key="10">
    <source>
        <dbReference type="Proteomes" id="UP001555826"/>
    </source>
</evidence>
<feature type="domain" description="Molybdopterin oxidoreductase N-terminal" evidence="8">
    <location>
        <begin position="5"/>
        <end position="40"/>
    </location>
</feature>
<evidence type="ECO:0000256" key="5">
    <source>
        <dbReference type="ARBA" id="ARBA00023002"/>
    </source>
</evidence>
<evidence type="ECO:0000259" key="7">
    <source>
        <dbReference type="Pfam" id="PF01568"/>
    </source>
</evidence>
<dbReference type="PANTHER" id="PTHR43742:SF10">
    <property type="entry name" value="TRIMETHYLAMINE-N-OXIDE REDUCTASE 2"/>
    <property type="match status" value="1"/>
</dbReference>
<evidence type="ECO:0000259" key="6">
    <source>
        <dbReference type="Pfam" id="PF00384"/>
    </source>
</evidence>
<dbReference type="Pfam" id="PF00384">
    <property type="entry name" value="Molybdopterin"/>
    <property type="match status" value="1"/>
</dbReference>
<dbReference type="Gene3D" id="3.90.55.10">
    <property type="entry name" value="Dimethylsulfoxide Reductase, domain 3"/>
    <property type="match status" value="1"/>
</dbReference>
<evidence type="ECO:0000256" key="2">
    <source>
        <dbReference type="ARBA" id="ARBA00010312"/>
    </source>
</evidence>
<dbReference type="Gene3D" id="3.40.50.740">
    <property type="match status" value="1"/>
</dbReference>
<dbReference type="SUPFAM" id="SSF53706">
    <property type="entry name" value="Formate dehydrogenase/DMSO reductase, domains 1-3"/>
    <property type="match status" value="1"/>
</dbReference>
<dbReference type="InterPro" id="IPR041954">
    <property type="entry name" value="CT_DMSOR/BSOR/TMAOR"/>
</dbReference>
<evidence type="ECO:0000256" key="4">
    <source>
        <dbReference type="ARBA" id="ARBA00022723"/>
    </source>
</evidence>
<dbReference type="CDD" id="cd02793">
    <property type="entry name" value="MopB_CT_DMSOR-BSOR-TMAOR"/>
    <property type="match status" value="1"/>
</dbReference>
<dbReference type="InterPro" id="IPR006656">
    <property type="entry name" value="Mopterin_OxRdtase"/>
</dbReference>
<dbReference type="InterPro" id="IPR009010">
    <property type="entry name" value="Asp_de-COase-like_dom_sf"/>
</dbReference>
<dbReference type="Pfam" id="PF01568">
    <property type="entry name" value="Molydop_binding"/>
    <property type="match status" value="1"/>
</dbReference>
<dbReference type="Proteomes" id="UP001555826">
    <property type="component" value="Unassembled WGS sequence"/>
</dbReference>
<comment type="caution">
    <text evidence="9">The sequence shown here is derived from an EMBL/GenBank/DDBJ whole genome shotgun (WGS) entry which is preliminary data.</text>
</comment>
<protein>
    <submittedName>
        <fullName evidence="9">Molybdopterin-dependent oxidoreductase</fullName>
    </submittedName>
</protein>
<proteinExistence type="inferred from homology"/>
<evidence type="ECO:0000259" key="8">
    <source>
        <dbReference type="Pfam" id="PF18364"/>
    </source>
</evidence>
<dbReference type="InterPro" id="IPR050612">
    <property type="entry name" value="Prok_Mopterin_Oxidored"/>
</dbReference>
<dbReference type="InterPro" id="IPR041460">
    <property type="entry name" value="Molybdopterin_N"/>
</dbReference>
<dbReference type="Gene3D" id="3.40.228.10">
    <property type="entry name" value="Dimethylsulfoxide Reductase, domain 2"/>
    <property type="match status" value="1"/>
</dbReference>
<dbReference type="Gene3D" id="2.40.40.20">
    <property type="match status" value="1"/>
</dbReference>
<keyword evidence="10" id="KW-1185">Reference proteome</keyword>
<dbReference type="InterPro" id="IPR006657">
    <property type="entry name" value="MoPterin_dinucl-bd_dom"/>
</dbReference>
<comment type="cofactor">
    <cofactor evidence="1">
        <name>Mo-bis(molybdopterin guanine dinucleotide)</name>
        <dbReference type="ChEBI" id="CHEBI:60539"/>
    </cofactor>
</comment>
<dbReference type="Pfam" id="PF18364">
    <property type="entry name" value="Molybdopterin_N"/>
    <property type="match status" value="1"/>
</dbReference>
<organism evidence="9 10">
    <name type="scientific">Kineococcus endophyticus</name>
    <dbReference type="NCBI Taxonomy" id="1181883"/>
    <lineage>
        <taxon>Bacteria</taxon>
        <taxon>Bacillati</taxon>
        <taxon>Actinomycetota</taxon>
        <taxon>Actinomycetes</taxon>
        <taxon>Kineosporiales</taxon>
        <taxon>Kineosporiaceae</taxon>
        <taxon>Kineococcus</taxon>
    </lineage>
</organism>
<accession>A0ABV3P5W4</accession>
<evidence type="ECO:0000256" key="3">
    <source>
        <dbReference type="ARBA" id="ARBA00022505"/>
    </source>
</evidence>
<feature type="domain" description="Molybdopterin oxidoreductase" evidence="6">
    <location>
        <begin position="48"/>
        <end position="497"/>
    </location>
</feature>
<evidence type="ECO:0000256" key="1">
    <source>
        <dbReference type="ARBA" id="ARBA00001942"/>
    </source>
</evidence>
<gene>
    <name evidence="9" type="ORF">AB1207_09710</name>
</gene>
<feature type="domain" description="Molybdopterin dinucleotide-binding" evidence="7">
    <location>
        <begin position="610"/>
        <end position="723"/>
    </location>
</feature>
<name>A0ABV3P5W4_9ACTN</name>
<dbReference type="EMBL" id="JBFNQN010000006">
    <property type="protein sequence ID" value="MEW9265023.1"/>
    <property type="molecule type" value="Genomic_DNA"/>
</dbReference>
<keyword evidence="3" id="KW-0500">Molybdenum</keyword>
<dbReference type="PANTHER" id="PTHR43742">
    <property type="entry name" value="TRIMETHYLAMINE-N-OXIDE REDUCTASE"/>
    <property type="match status" value="1"/>
</dbReference>
<reference evidence="9 10" key="1">
    <citation type="submission" date="2024-07" db="EMBL/GenBank/DDBJ databases">
        <authorList>
            <person name="Thanompreechachai J."/>
            <person name="Duangmal K."/>
        </authorList>
    </citation>
    <scope>NUCLEOTIDE SEQUENCE [LARGE SCALE GENOMIC DNA]</scope>
    <source>
        <strain evidence="9 10">KCTC 19886</strain>
    </source>
</reference>